<feature type="binding site" evidence="19">
    <location>
        <position position="268"/>
    </location>
    <ligand>
        <name>Zn(2+)</name>
        <dbReference type="ChEBI" id="CHEBI:29105"/>
    </ligand>
</feature>
<evidence type="ECO:0000256" key="17">
    <source>
        <dbReference type="ARBA" id="ARBA00025552"/>
    </source>
</evidence>
<keyword evidence="12" id="KW-0949">S-adenosyl-L-methionine</keyword>
<dbReference type="Gene3D" id="3.20.20.330">
    <property type="entry name" value="Homocysteine-binding-like domain"/>
    <property type="match status" value="1"/>
</dbReference>
<dbReference type="InterPro" id="IPR017215">
    <property type="entry name" value="MetH_bac"/>
</dbReference>
<comment type="catalytic activity">
    <reaction evidence="1">
        <text>(6S)-5-methyl-5,6,7,8-tetrahydrofolate + L-homocysteine = (6S)-5,6,7,8-tetrahydrofolate + L-methionine</text>
        <dbReference type="Rhea" id="RHEA:11172"/>
        <dbReference type="ChEBI" id="CHEBI:18608"/>
        <dbReference type="ChEBI" id="CHEBI:57453"/>
        <dbReference type="ChEBI" id="CHEBI:57844"/>
        <dbReference type="ChEBI" id="CHEBI:58199"/>
        <dbReference type="EC" id="2.1.1.13"/>
    </reaction>
</comment>
<dbReference type="NCBIfam" id="NF005719">
    <property type="entry name" value="PRK07535.1"/>
    <property type="match status" value="1"/>
</dbReference>
<dbReference type="Gene3D" id="3.20.20.20">
    <property type="entry name" value="Dihydropteroate synthase-like"/>
    <property type="match status" value="1"/>
</dbReference>
<dbReference type="PROSITE" id="PS51332">
    <property type="entry name" value="B12_BINDING"/>
    <property type="match status" value="1"/>
</dbReference>
<evidence type="ECO:0000313" key="24">
    <source>
        <dbReference type="EMBL" id="ADU26916.1"/>
    </source>
</evidence>
<dbReference type="InterPro" id="IPR003726">
    <property type="entry name" value="HCY_dom"/>
</dbReference>
<keyword evidence="11 19" id="KW-0808">Transferase</keyword>
<dbReference type="SMART" id="SM01018">
    <property type="entry name" value="B12-binding_2"/>
    <property type="match status" value="1"/>
</dbReference>
<dbReference type="GO" id="GO:0050667">
    <property type="term" value="P:homocysteine metabolic process"/>
    <property type="evidence" value="ECO:0007669"/>
    <property type="project" value="TreeGrafter"/>
</dbReference>
<evidence type="ECO:0000256" key="14">
    <source>
        <dbReference type="ARBA" id="ARBA00022833"/>
    </source>
</evidence>
<dbReference type="InterPro" id="IPR000489">
    <property type="entry name" value="Pterin-binding_dom"/>
</dbReference>
<evidence type="ECO:0000256" key="3">
    <source>
        <dbReference type="ARBA" id="ARBA00001956"/>
    </source>
</evidence>
<dbReference type="PROSITE" id="PS51337">
    <property type="entry name" value="B12_BINDING_NTER"/>
    <property type="match status" value="1"/>
</dbReference>
<evidence type="ECO:0000256" key="7">
    <source>
        <dbReference type="ARBA" id="ARBA00013998"/>
    </source>
</evidence>
<evidence type="ECO:0000256" key="2">
    <source>
        <dbReference type="ARBA" id="ARBA00001947"/>
    </source>
</evidence>
<evidence type="ECO:0000256" key="11">
    <source>
        <dbReference type="ARBA" id="ARBA00022679"/>
    </source>
</evidence>
<keyword evidence="8 19" id="KW-0489">Methyltransferase</keyword>
<keyword evidence="13 19" id="KW-0479">Metal-binding</keyword>
<dbReference type="KEGG" id="eha:Ethha_1378"/>
<evidence type="ECO:0000256" key="10">
    <source>
        <dbReference type="ARBA" id="ARBA00022628"/>
    </source>
</evidence>
<dbReference type="PROSITE" id="PS50972">
    <property type="entry name" value="PTERIN_BINDING"/>
    <property type="match status" value="1"/>
</dbReference>
<evidence type="ECO:0000256" key="6">
    <source>
        <dbReference type="ARBA" id="ARBA00012032"/>
    </source>
</evidence>
<evidence type="ECO:0000256" key="15">
    <source>
        <dbReference type="ARBA" id="ARBA00023167"/>
    </source>
</evidence>
<dbReference type="EMBL" id="CP002400">
    <property type="protein sequence ID" value="ADU26916.1"/>
    <property type="molecule type" value="Genomic_DNA"/>
</dbReference>
<dbReference type="GO" id="GO:0046653">
    <property type="term" value="P:tetrahydrofolate metabolic process"/>
    <property type="evidence" value="ECO:0007669"/>
    <property type="project" value="TreeGrafter"/>
</dbReference>
<keyword evidence="10" id="KW-0846">Cobalamin</keyword>
<dbReference type="InterPro" id="IPR036724">
    <property type="entry name" value="Cobalamin-bd_sf"/>
</dbReference>
<evidence type="ECO:0000256" key="4">
    <source>
        <dbReference type="ARBA" id="ARBA00005178"/>
    </source>
</evidence>
<dbReference type="GO" id="GO:0032259">
    <property type="term" value="P:methylation"/>
    <property type="evidence" value="ECO:0007669"/>
    <property type="project" value="UniProtKB-KW"/>
</dbReference>
<feature type="domain" description="B12-binding N-terminal" evidence="23">
    <location>
        <begin position="574"/>
        <end position="667"/>
    </location>
</feature>
<evidence type="ECO:0000259" key="21">
    <source>
        <dbReference type="PROSITE" id="PS50972"/>
    </source>
</evidence>
<dbReference type="Pfam" id="PF00809">
    <property type="entry name" value="Pterin_bind"/>
    <property type="match status" value="1"/>
</dbReference>
<evidence type="ECO:0000256" key="1">
    <source>
        <dbReference type="ARBA" id="ARBA00001700"/>
    </source>
</evidence>
<keyword evidence="9" id="KW-0028">Amino-acid biosynthesis</keyword>
<dbReference type="eggNOG" id="COG0646">
    <property type="taxonomic scope" value="Bacteria"/>
</dbReference>
<dbReference type="Gene3D" id="1.10.1240.10">
    <property type="entry name" value="Methionine synthase domain"/>
    <property type="match status" value="1"/>
</dbReference>
<evidence type="ECO:0000256" key="9">
    <source>
        <dbReference type="ARBA" id="ARBA00022605"/>
    </source>
</evidence>
<reference evidence="24 25" key="1">
    <citation type="submission" date="2010-12" db="EMBL/GenBank/DDBJ databases">
        <title>Complete sequence of Ethanoligenens harbinense YUAN-3.</title>
        <authorList>
            <person name="Lucas S."/>
            <person name="Copeland A."/>
            <person name="Lapidus A."/>
            <person name="Cheng J.-F."/>
            <person name="Bruce D."/>
            <person name="Goodwin L."/>
            <person name="Pitluck S."/>
            <person name="Chertkov O."/>
            <person name="Misra M."/>
            <person name="Detter J.C."/>
            <person name="Han C."/>
            <person name="Tapia R."/>
            <person name="Land M."/>
            <person name="Hauser L."/>
            <person name="Jeffries C."/>
            <person name="Kyrpides N."/>
            <person name="Ivanova N."/>
            <person name="Mikhailova N."/>
            <person name="Wang A."/>
            <person name="Mouttaki H."/>
            <person name="He Z."/>
            <person name="Zhou J."/>
            <person name="Hemme C.L."/>
            <person name="Woyke T."/>
        </authorList>
    </citation>
    <scope>NUCLEOTIDE SEQUENCE [LARGE SCALE GENOMIC DNA]</scope>
    <source>
        <strain evidence="25">DSM 18485 / JCM 12961 / CGMCC 1.5033 / YUAN-3</strain>
    </source>
</reference>
<dbReference type="InterPro" id="IPR036589">
    <property type="entry name" value="HCY_dom_sf"/>
</dbReference>
<feature type="domain" description="Hcy-binding" evidence="20">
    <location>
        <begin position="1"/>
        <end position="282"/>
    </location>
</feature>
<evidence type="ECO:0000256" key="16">
    <source>
        <dbReference type="ARBA" id="ARBA00023285"/>
    </source>
</evidence>
<dbReference type="GO" id="GO:0008705">
    <property type="term" value="F:methionine synthase activity"/>
    <property type="evidence" value="ECO:0007669"/>
    <property type="project" value="UniProtKB-EC"/>
</dbReference>
<dbReference type="InterPro" id="IPR011005">
    <property type="entry name" value="Dihydropteroate_synth-like_sf"/>
</dbReference>
<dbReference type="SUPFAM" id="SSF51717">
    <property type="entry name" value="Dihydropteroate synthetase-like"/>
    <property type="match status" value="1"/>
</dbReference>
<feature type="domain" description="Pterin-binding" evidence="21">
    <location>
        <begin position="312"/>
        <end position="556"/>
    </location>
</feature>
<comment type="pathway">
    <text evidence="4">Amino-acid biosynthesis; L-methionine biosynthesis via de novo pathway; L-methionine from L-homocysteine (MetH route): step 1/1.</text>
</comment>
<dbReference type="HOGENOM" id="CLU_004914_0_2_9"/>
<dbReference type="InterPro" id="IPR036594">
    <property type="entry name" value="Meth_synthase_dom"/>
</dbReference>
<evidence type="ECO:0000259" key="20">
    <source>
        <dbReference type="PROSITE" id="PS50970"/>
    </source>
</evidence>
<gene>
    <name evidence="24" type="ordered locus">Ethha_1378</name>
</gene>
<dbReference type="PROSITE" id="PS50970">
    <property type="entry name" value="HCY"/>
    <property type="match status" value="1"/>
</dbReference>
<evidence type="ECO:0000256" key="18">
    <source>
        <dbReference type="ARBA" id="ARBA00031040"/>
    </source>
</evidence>
<proteinExistence type="inferred from homology"/>
<dbReference type="SUPFAM" id="SSF82282">
    <property type="entry name" value="Homocysteine S-methyltransferase"/>
    <property type="match status" value="1"/>
</dbReference>
<evidence type="ECO:0000313" key="25">
    <source>
        <dbReference type="Proteomes" id="UP000001551"/>
    </source>
</evidence>
<protein>
    <recommendedName>
        <fullName evidence="7">Methionine synthase</fullName>
        <ecNumber evidence="6">2.1.1.13</ecNumber>
    </recommendedName>
    <alternativeName>
        <fullName evidence="18">5-methyltetrahydrofolate--homocysteine methyltransferase</fullName>
    </alternativeName>
</protein>
<dbReference type="EC" id="2.1.1.13" evidence="6"/>
<keyword evidence="25" id="KW-1185">Reference proteome</keyword>
<comment type="cofactor">
    <cofactor evidence="3">
        <name>methylcob(III)alamin</name>
        <dbReference type="ChEBI" id="CHEBI:28115"/>
    </cofactor>
</comment>
<comment type="function">
    <text evidence="17">Catalyzes the transfer of a methyl group from methyl-cobalamin to homocysteine, yielding enzyme-bound cob(I)alamin and methionine. Subsequently, remethylates the cofactor using methyltetrahydrofolate.</text>
</comment>
<comment type="similarity">
    <text evidence="5">Belongs to the vitamin-B12 dependent methionine synthase family.</text>
</comment>
<feature type="domain" description="B12-binding" evidence="22">
    <location>
        <begin position="668"/>
        <end position="792"/>
    </location>
</feature>
<dbReference type="GO" id="GO:0046872">
    <property type="term" value="F:metal ion binding"/>
    <property type="evidence" value="ECO:0007669"/>
    <property type="project" value="UniProtKB-KW"/>
</dbReference>
<dbReference type="GO" id="GO:0031419">
    <property type="term" value="F:cobalamin binding"/>
    <property type="evidence" value="ECO:0007669"/>
    <property type="project" value="UniProtKB-KW"/>
</dbReference>
<dbReference type="InterPro" id="IPR003759">
    <property type="entry name" value="Cbl-bd_cap"/>
</dbReference>
<keyword evidence="14 19" id="KW-0862">Zinc</keyword>
<dbReference type="Pfam" id="PF02574">
    <property type="entry name" value="S-methyl_trans"/>
    <property type="match status" value="1"/>
</dbReference>
<dbReference type="AlphaFoldDB" id="E6U6U9"/>
<dbReference type="STRING" id="663278.Ethha_1378"/>
<keyword evidence="16" id="KW-0170">Cobalt</keyword>
<feature type="binding site" evidence="19">
    <location>
        <position position="202"/>
    </location>
    <ligand>
        <name>Zn(2+)</name>
        <dbReference type="ChEBI" id="CHEBI:29105"/>
    </ligand>
</feature>
<organism evidence="24 25">
    <name type="scientific">Ethanoligenens harbinense (strain DSM 18485 / JCM 12961 / CGMCC 1.5033 / YUAN-3)</name>
    <dbReference type="NCBI Taxonomy" id="663278"/>
    <lineage>
        <taxon>Bacteria</taxon>
        <taxon>Bacillati</taxon>
        <taxon>Bacillota</taxon>
        <taxon>Clostridia</taxon>
        <taxon>Eubacteriales</taxon>
        <taxon>Oscillospiraceae</taxon>
        <taxon>Ethanoligenens</taxon>
    </lineage>
</organism>
<accession>E6U6U9</accession>
<comment type="cofactor">
    <cofactor evidence="2 19">
        <name>Zn(2+)</name>
        <dbReference type="ChEBI" id="CHEBI:29105"/>
    </cofactor>
</comment>
<dbReference type="RefSeq" id="WP_013485271.1">
    <property type="nucleotide sequence ID" value="NC_014828.1"/>
</dbReference>
<dbReference type="PANTHER" id="PTHR45833:SF1">
    <property type="entry name" value="METHIONINE SYNTHASE"/>
    <property type="match status" value="1"/>
</dbReference>
<dbReference type="PANTHER" id="PTHR45833">
    <property type="entry name" value="METHIONINE SYNTHASE"/>
    <property type="match status" value="1"/>
</dbReference>
<dbReference type="eggNOG" id="COG1410">
    <property type="taxonomic scope" value="Bacteria"/>
</dbReference>
<dbReference type="SUPFAM" id="SSF52242">
    <property type="entry name" value="Cobalamin (vitamin B12)-binding domain"/>
    <property type="match status" value="1"/>
</dbReference>
<dbReference type="SUPFAM" id="SSF47644">
    <property type="entry name" value="Methionine synthase domain"/>
    <property type="match status" value="1"/>
</dbReference>
<dbReference type="InterPro" id="IPR006158">
    <property type="entry name" value="Cobalamin-bd"/>
</dbReference>
<feature type="binding site" evidence="19">
    <location>
        <position position="267"/>
    </location>
    <ligand>
        <name>Zn(2+)</name>
        <dbReference type="ChEBI" id="CHEBI:29105"/>
    </ligand>
</feature>
<dbReference type="PIRSF" id="PIRSF037472">
    <property type="entry name" value="DHPS_mtfrase"/>
    <property type="match status" value="1"/>
</dbReference>
<dbReference type="Pfam" id="PF02607">
    <property type="entry name" value="B12-binding_2"/>
    <property type="match status" value="1"/>
</dbReference>
<name>E6U6U9_ETHHY</name>
<dbReference type="Gene3D" id="3.40.50.280">
    <property type="entry name" value="Cobalamin-binding domain"/>
    <property type="match status" value="1"/>
</dbReference>
<evidence type="ECO:0000256" key="5">
    <source>
        <dbReference type="ARBA" id="ARBA00010398"/>
    </source>
</evidence>
<evidence type="ECO:0000259" key="23">
    <source>
        <dbReference type="PROSITE" id="PS51337"/>
    </source>
</evidence>
<evidence type="ECO:0000256" key="13">
    <source>
        <dbReference type="ARBA" id="ARBA00022723"/>
    </source>
</evidence>
<dbReference type="Pfam" id="PF02310">
    <property type="entry name" value="B12-binding"/>
    <property type="match status" value="1"/>
</dbReference>
<evidence type="ECO:0000256" key="8">
    <source>
        <dbReference type="ARBA" id="ARBA00022603"/>
    </source>
</evidence>
<keyword evidence="15" id="KW-0486">Methionine biosynthesis</keyword>
<evidence type="ECO:0000256" key="12">
    <source>
        <dbReference type="ARBA" id="ARBA00022691"/>
    </source>
</evidence>
<dbReference type="GO" id="GO:0005829">
    <property type="term" value="C:cytosol"/>
    <property type="evidence" value="ECO:0007669"/>
    <property type="project" value="TreeGrafter"/>
</dbReference>
<dbReference type="UniPathway" id="UPA00051">
    <property type="reaction ID" value="UER00081"/>
</dbReference>
<evidence type="ECO:0000256" key="19">
    <source>
        <dbReference type="PROSITE-ProRule" id="PRU00333"/>
    </source>
</evidence>
<dbReference type="Proteomes" id="UP000001551">
    <property type="component" value="Chromosome"/>
</dbReference>
<evidence type="ECO:0000259" key="22">
    <source>
        <dbReference type="PROSITE" id="PS51332"/>
    </source>
</evidence>
<dbReference type="InterPro" id="IPR050554">
    <property type="entry name" value="Met_Synthase/Corrinoid"/>
</dbReference>
<sequence>MRVLEDLGKRIVFFDGGMGTLLQAKGLEPGELPELWNLTHADVVRDIHSAYRAAGAEIIKTNTFGANRFKYPEAGLLERVITEGVRLAKEAAGSDGLVAMDIGPTGKLLEPIGDLPFERAVEVFGEEAEIGAKAGADLILIETMTDTYECKAAVLAAKERTNLPVFATLVSDDKGKLLTGGDIPSAVALLEGLGVNALGLNCGFGPDLMRRLLPGLLECASVPVIINPNAGLPKTERGRTIYTIGPDAFAGEMREIVRGGAWIVGGCCGTTPEYIAAEVRTCKNIVPVPLVPKRHTVVSSYAKAVDFAHIAPVLIGERINPTGKPRLKQALRDGDIDYVLQEGIAQMQLGAHVLDVNVGLPELDEPNVMAKVVSALQGVVDIPLQIDTSSPEAMERALRLYSGKALINSVNGKEESMHAIFPLVKKYGGVVVALTLDESGIPATAEGRVQIARKIMETAATYGIAPENLLVDPLVMTISAGQENAAVTLEALERIHRELGLHTSLGVSNVAFGLPEREKLNAAFFTMALQRGLDAAIVNPKSQAMMDVYRAYRALSGKDEQCMEYIAAYSGQKEKTAPLSHGEIISLFDAIVTGLKTSAAEAAEQLVVTKQPLDIIEEQLIPALDQVGYDFETGVLFLPQLLMSAEAARAAFEVLRGKLDVDGQKTRKAKVILATVKGDIHDIGKNIVKILLQNYSYEVIDLGKNVLPADVVKTARNEQVHLVGLSALMTTTVENMEETIRQLRKDVPACKIMVGGAVLNAEYAARIGADFYAKDAMGAVRYAEQLFEDTVG</sequence>